<evidence type="ECO:0000256" key="4">
    <source>
        <dbReference type="ARBA" id="ARBA00023186"/>
    </source>
</evidence>
<dbReference type="PROSITE" id="PS00871">
    <property type="entry name" value="CLPAB_2"/>
    <property type="match status" value="1"/>
</dbReference>
<dbReference type="SMART" id="SM00382">
    <property type="entry name" value="AAA"/>
    <property type="match status" value="2"/>
</dbReference>
<sequence length="820" mass="92102">MRKLPLTRYLSHALEEAGKISARLGAENIETLFLLMGLLKMKGSLACEILRMHGVSDELFSEALKERDMEKKRRTKIKSFTPRAEEILSLAGQMAVKYGSDVVGTEHVLLAILKDGENEAVQIMGQKKIQVDAIFIDTLVTMGIDYKSAKNEFSNNTADDYFTEDGSGENILEKFSTDLTQKAKDDELDPMIGREDEMERLMQVLCRRSKNNPCLIGDPGVGKTAIVEGLAARIAEGNVPLNLRDKRVLSLDLTRVIAGTKYRGEFEERMKQIISEVTEDSSVILFIDEIHTMIGAGGSEGAMDASNILKPSLARGDFQLIGATTSEEYTKYFEKDAALVRRFQSILVEEPSSEEAIKILDGLKYKFESHHRVLIPEEVTAYAVDLSCRYVNDRFLPDKAIDVLDEACAKKRMKALKVPADMKEEQEKLKFLVREMETYISRGKIVEARELKAQKEVLQKSLDKKGRRMESQQKKVPVIEKEDVEEIISLWTKIPVNQLKQGEMERLKNLEKTLHKQVIGQDKAVEAVAKAIKRSRVGLKDPKRPIGSFLFLGPTGVGKTELSKSLARAMFGREEDLIRVDMSEYMEKHSVSKIIGSPPGYVGFGEGGQLSEQVRRHPYSVILLDEIEKAHPDVFNILLQVLDDGHITDSNGRKVDFKNTVLIMTSNAGASRIISPKQLGFVRTSDKEKNHEKMTQGVMEEVRQIFKPEFLNRIDGTIVFTMLTKEELKEITKLFLKNVKEQLMKNHQVSLKITPAAIALLADKGYSETYGARPLRRVITSEIEDVLADKILNGELNDGTVLTIGAKDKNLTFSIKDASK</sequence>
<dbReference type="GO" id="GO:0034605">
    <property type="term" value="P:cellular response to heat"/>
    <property type="evidence" value="ECO:0007669"/>
    <property type="project" value="TreeGrafter"/>
</dbReference>
<dbReference type="OrthoDB" id="9803641at2"/>
<keyword evidence="1 5" id="KW-0677">Repeat</keyword>
<gene>
    <name evidence="9" type="ORF">AR1Y2_2576</name>
</gene>
<dbReference type="SMART" id="SM01086">
    <property type="entry name" value="ClpB_D2-small"/>
    <property type="match status" value="1"/>
</dbReference>
<organism evidence="9 10">
    <name type="scientific">Anaerostipes rhamnosivorans</name>
    <dbReference type="NCBI Taxonomy" id="1229621"/>
    <lineage>
        <taxon>Bacteria</taxon>
        <taxon>Bacillati</taxon>
        <taxon>Bacillota</taxon>
        <taxon>Clostridia</taxon>
        <taxon>Lachnospirales</taxon>
        <taxon>Lachnospiraceae</taxon>
        <taxon>Anaerostipes</taxon>
    </lineage>
</organism>
<dbReference type="InterPro" id="IPR036628">
    <property type="entry name" value="Clp_N_dom_sf"/>
</dbReference>
<dbReference type="CDD" id="cd00009">
    <property type="entry name" value="AAA"/>
    <property type="match status" value="1"/>
</dbReference>
<dbReference type="Pfam" id="PF07724">
    <property type="entry name" value="AAA_2"/>
    <property type="match status" value="1"/>
</dbReference>
<dbReference type="AlphaFoldDB" id="A0A4V1EGG8"/>
<name>A0A4V1EGG8_9FIRM</name>
<dbReference type="InterPro" id="IPR003593">
    <property type="entry name" value="AAA+_ATPase"/>
</dbReference>
<proteinExistence type="inferred from homology"/>
<protein>
    <submittedName>
        <fullName evidence="9">ClpB protein</fullName>
    </submittedName>
</protein>
<dbReference type="Pfam" id="PF17871">
    <property type="entry name" value="AAA_lid_9"/>
    <property type="match status" value="1"/>
</dbReference>
<dbReference type="InterPro" id="IPR041546">
    <property type="entry name" value="ClpA/ClpB_AAA_lid"/>
</dbReference>
<dbReference type="FunFam" id="3.40.50.300:FF:000010">
    <property type="entry name" value="Chaperone clpB 1, putative"/>
    <property type="match status" value="1"/>
</dbReference>
<evidence type="ECO:0000256" key="3">
    <source>
        <dbReference type="ARBA" id="ARBA00022840"/>
    </source>
</evidence>
<dbReference type="RefSeq" id="WP_137329317.1">
    <property type="nucleotide sequence ID" value="NZ_CP040058.1"/>
</dbReference>
<dbReference type="GO" id="GO:0005737">
    <property type="term" value="C:cytoplasm"/>
    <property type="evidence" value="ECO:0007669"/>
    <property type="project" value="TreeGrafter"/>
</dbReference>
<keyword evidence="4 6" id="KW-0143">Chaperone</keyword>
<dbReference type="Gene3D" id="1.10.1780.10">
    <property type="entry name" value="Clp, N-terminal domain"/>
    <property type="match status" value="1"/>
</dbReference>
<dbReference type="SUPFAM" id="SSF81923">
    <property type="entry name" value="Double Clp-N motif"/>
    <property type="match status" value="1"/>
</dbReference>
<dbReference type="Pfam" id="PF00004">
    <property type="entry name" value="AAA"/>
    <property type="match status" value="1"/>
</dbReference>
<dbReference type="InterPro" id="IPR028299">
    <property type="entry name" value="ClpA/B_CS2"/>
</dbReference>
<keyword evidence="10" id="KW-1185">Reference proteome</keyword>
<dbReference type="InterPro" id="IPR027417">
    <property type="entry name" value="P-loop_NTPase"/>
</dbReference>
<dbReference type="GO" id="GO:0005524">
    <property type="term" value="F:ATP binding"/>
    <property type="evidence" value="ECO:0007669"/>
    <property type="project" value="UniProtKB-KW"/>
</dbReference>
<feature type="coiled-coil region" evidence="7">
    <location>
        <begin position="422"/>
        <end position="468"/>
    </location>
</feature>
<dbReference type="PANTHER" id="PTHR11638">
    <property type="entry name" value="ATP-DEPENDENT CLP PROTEASE"/>
    <property type="match status" value="1"/>
</dbReference>
<dbReference type="Proteomes" id="UP000298653">
    <property type="component" value="Chromosome"/>
</dbReference>
<dbReference type="InterPro" id="IPR003959">
    <property type="entry name" value="ATPase_AAA_core"/>
</dbReference>
<evidence type="ECO:0000256" key="6">
    <source>
        <dbReference type="RuleBase" id="RU004432"/>
    </source>
</evidence>
<evidence type="ECO:0000256" key="2">
    <source>
        <dbReference type="ARBA" id="ARBA00022741"/>
    </source>
</evidence>
<dbReference type="InterPro" id="IPR001270">
    <property type="entry name" value="ClpA/B"/>
</dbReference>
<dbReference type="Gene3D" id="1.10.8.60">
    <property type="match status" value="2"/>
</dbReference>
<dbReference type="CDD" id="cd19499">
    <property type="entry name" value="RecA-like_ClpB_Hsp104-like"/>
    <property type="match status" value="1"/>
</dbReference>
<evidence type="ECO:0000313" key="9">
    <source>
        <dbReference type="EMBL" id="QCP36030.1"/>
    </source>
</evidence>
<dbReference type="Gene3D" id="4.10.860.10">
    <property type="entry name" value="UVR domain"/>
    <property type="match status" value="1"/>
</dbReference>
<dbReference type="Gene3D" id="3.40.50.300">
    <property type="entry name" value="P-loop containing nucleotide triphosphate hydrolases"/>
    <property type="match status" value="2"/>
</dbReference>
<dbReference type="PANTHER" id="PTHR11638:SF175">
    <property type="entry name" value="ATP-DEPENDENT CLP PROTEASE, ATP-BINDING SUBUNIT CLPC"/>
    <property type="match status" value="1"/>
</dbReference>
<dbReference type="EMBL" id="CP040058">
    <property type="protein sequence ID" value="QCP36030.1"/>
    <property type="molecule type" value="Genomic_DNA"/>
</dbReference>
<evidence type="ECO:0000256" key="5">
    <source>
        <dbReference type="PROSITE-ProRule" id="PRU01251"/>
    </source>
</evidence>
<evidence type="ECO:0000256" key="1">
    <source>
        <dbReference type="ARBA" id="ARBA00022737"/>
    </source>
</evidence>
<evidence type="ECO:0000256" key="7">
    <source>
        <dbReference type="SAM" id="Coils"/>
    </source>
</evidence>
<dbReference type="InterPro" id="IPR050130">
    <property type="entry name" value="ClpA_ClpB"/>
</dbReference>
<dbReference type="SUPFAM" id="SSF52540">
    <property type="entry name" value="P-loop containing nucleoside triphosphate hydrolases"/>
    <property type="match status" value="2"/>
</dbReference>
<evidence type="ECO:0000313" key="10">
    <source>
        <dbReference type="Proteomes" id="UP000298653"/>
    </source>
</evidence>
<dbReference type="InterPro" id="IPR004176">
    <property type="entry name" value="Clp_R_N"/>
</dbReference>
<keyword evidence="2 6" id="KW-0547">Nucleotide-binding</keyword>
<dbReference type="FunFam" id="3.40.50.300:FF:000025">
    <property type="entry name" value="ATP-dependent Clp protease subunit"/>
    <property type="match status" value="1"/>
</dbReference>
<dbReference type="PROSITE" id="PS51903">
    <property type="entry name" value="CLP_R"/>
    <property type="match status" value="1"/>
</dbReference>
<dbReference type="GO" id="GO:0016887">
    <property type="term" value="F:ATP hydrolysis activity"/>
    <property type="evidence" value="ECO:0007669"/>
    <property type="project" value="InterPro"/>
</dbReference>
<reference evidence="9 10" key="1">
    <citation type="submission" date="2019-05" db="EMBL/GenBank/DDBJ databases">
        <title>Complete genome sequencing of Anaerostipes rhamnosivorans.</title>
        <authorList>
            <person name="Bui T.P.N."/>
            <person name="de Vos W.M."/>
        </authorList>
    </citation>
    <scope>NUCLEOTIDE SEQUENCE [LARGE SCALE GENOMIC DNA]</scope>
    <source>
        <strain evidence="9 10">1y2</strain>
    </source>
</reference>
<dbReference type="Pfam" id="PF02861">
    <property type="entry name" value="Clp_N"/>
    <property type="match status" value="1"/>
</dbReference>
<dbReference type="InterPro" id="IPR019489">
    <property type="entry name" value="Clp_ATPase_C"/>
</dbReference>
<accession>A0A4V1EGG8</accession>
<dbReference type="PROSITE" id="PS00870">
    <property type="entry name" value="CLPAB_1"/>
    <property type="match status" value="1"/>
</dbReference>
<keyword evidence="7" id="KW-0175">Coiled coil</keyword>
<keyword evidence="3 6" id="KW-0067">ATP-binding</keyword>
<dbReference type="Pfam" id="PF10431">
    <property type="entry name" value="ClpB_D2-small"/>
    <property type="match status" value="1"/>
</dbReference>
<evidence type="ECO:0000259" key="8">
    <source>
        <dbReference type="PROSITE" id="PS51903"/>
    </source>
</evidence>
<dbReference type="KEGG" id="arf:AR1Y2_2576"/>
<dbReference type="InterPro" id="IPR018368">
    <property type="entry name" value="ClpA/B_CS1"/>
</dbReference>
<comment type="similarity">
    <text evidence="6">Belongs to the ClpA/ClpB family.</text>
</comment>
<feature type="domain" description="Clp R" evidence="8">
    <location>
        <begin position="1"/>
        <end position="159"/>
    </location>
</feature>
<dbReference type="PRINTS" id="PR00300">
    <property type="entry name" value="CLPPROTEASEA"/>
</dbReference>